<dbReference type="InterPro" id="IPR029063">
    <property type="entry name" value="SAM-dependent_MTases_sf"/>
</dbReference>
<comment type="similarity">
    <text evidence="1">Belongs to the N(4)/N(6)-methyltransferase family.</text>
</comment>
<keyword evidence="2" id="KW-0489">Methyltransferase</keyword>
<dbReference type="SUPFAM" id="SSF53335">
    <property type="entry name" value="S-adenosyl-L-methionine-dependent methyltransferases"/>
    <property type="match status" value="1"/>
</dbReference>
<dbReference type="Pfam" id="PF01555">
    <property type="entry name" value="N6_N4_Mtase"/>
    <property type="match status" value="1"/>
</dbReference>
<dbReference type="PROSITE" id="PS00092">
    <property type="entry name" value="N6_MTASE"/>
    <property type="match status" value="1"/>
</dbReference>
<protein>
    <submittedName>
        <fullName evidence="5">Site-specific DNA-methyltransferase</fullName>
    </submittedName>
</protein>
<evidence type="ECO:0000259" key="4">
    <source>
        <dbReference type="Pfam" id="PF01555"/>
    </source>
</evidence>
<sequence length="370" mass="41651">MAFINDNDFGTDVLHMPTLNWMGKERVVNHHRDVPYRVLERIPEKGVLDSHGSDCGNMIIHGDNLEALKSLLPEYEGKVDCIYIDPPYNTGNEGWVYNDNVNDPRIKKWLGQVVGKEGEDFSRHDKWLCMMYPRLQLLRKLLAPEGCMAISISMHEVNNLAIMCREIFATSTVQIVTVKTSGGKPSNGFNVSHEYLIFICPPGFAPNSLSFSGGNARSPFEGLTLSTFDKTQRDNQVYPIYVDRRSWNIVGIGNSLRELVENGNYTGELKDFEYLDDSTDEVACVWPITSKGKPCVWRLIPERLRDDWGKGYIKVSPNTSRDCPNDFSIQYLPSGVIGTADKKLDISEVSGRRSACTTGTRSSCSCWRST</sequence>
<dbReference type="GO" id="GO:0008170">
    <property type="term" value="F:N-methyltransferase activity"/>
    <property type="evidence" value="ECO:0007669"/>
    <property type="project" value="InterPro"/>
</dbReference>
<feature type="non-terminal residue" evidence="5">
    <location>
        <position position="370"/>
    </location>
</feature>
<evidence type="ECO:0000313" key="5">
    <source>
        <dbReference type="EMBL" id="MBS5147522.1"/>
    </source>
</evidence>
<reference evidence="5" key="1">
    <citation type="submission" date="2021-02" db="EMBL/GenBank/DDBJ databases">
        <title>Infant gut strain persistence is associated with maternal origin, phylogeny, and functional potential including surface adhesion and iron acquisition.</title>
        <authorList>
            <person name="Lou Y.C."/>
        </authorList>
    </citation>
    <scope>NUCLEOTIDE SEQUENCE</scope>
    <source>
        <strain evidence="5">L3_128_245G1_dasL3_128_245G1_concoct_49</strain>
    </source>
</reference>
<dbReference type="EMBL" id="JAGZJA010000011">
    <property type="protein sequence ID" value="MBS5147522.1"/>
    <property type="molecule type" value="Genomic_DNA"/>
</dbReference>
<dbReference type="Proteomes" id="UP000738879">
    <property type="component" value="Unassembled WGS sequence"/>
</dbReference>
<dbReference type="AlphaFoldDB" id="A0A943GQS4"/>
<evidence type="ECO:0000313" key="6">
    <source>
        <dbReference type="Proteomes" id="UP000738879"/>
    </source>
</evidence>
<organism evidence="5 6">
    <name type="scientific">Collinsella intestinalis</name>
    <dbReference type="NCBI Taxonomy" id="147207"/>
    <lineage>
        <taxon>Bacteria</taxon>
        <taxon>Bacillati</taxon>
        <taxon>Actinomycetota</taxon>
        <taxon>Coriobacteriia</taxon>
        <taxon>Coriobacteriales</taxon>
        <taxon>Coriobacteriaceae</taxon>
        <taxon>Collinsella</taxon>
    </lineage>
</organism>
<keyword evidence="3" id="KW-0808">Transferase</keyword>
<accession>A0A943GQS4</accession>
<comment type="caution">
    <text evidence="5">The sequence shown here is derived from an EMBL/GenBank/DDBJ whole genome shotgun (WGS) entry which is preliminary data.</text>
</comment>
<dbReference type="GO" id="GO:0003677">
    <property type="term" value="F:DNA binding"/>
    <property type="evidence" value="ECO:0007669"/>
    <property type="project" value="InterPro"/>
</dbReference>
<dbReference type="Gene3D" id="3.40.50.150">
    <property type="entry name" value="Vaccinia Virus protein VP39"/>
    <property type="match status" value="1"/>
</dbReference>
<evidence type="ECO:0000256" key="3">
    <source>
        <dbReference type="ARBA" id="ARBA00022679"/>
    </source>
</evidence>
<feature type="domain" description="DNA methylase N-4/N-6" evidence="4">
    <location>
        <begin position="79"/>
        <end position="202"/>
    </location>
</feature>
<evidence type="ECO:0000256" key="1">
    <source>
        <dbReference type="ARBA" id="ARBA00006594"/>
    </source>
</evidence>
<dbReference type="GO" id="GO:0032259">
    <property type="term" value="P:methylation"/>
    <property type="evidence" value="ECO:0007669"/>
    <property type="project" value="UniProtKB-KW"/>
</dbReference>
<name>A0A943GQS4_9ACTN</name>
<proteinExistence type="inferred from homology"/>
<dbReference type="InterPro" id="IPR002052">
    <property type="entry name" value="DNA_methylase_N6_adenine_CS"/>
</dbReference>
<evidence type="ECO:0000256" key="2">
    <source>
        <dbReference type="ARBA" id="ARBA00022603"/>
    </source>
</evidence>
<dbReference type="InterPro" id="IPR002941">
    <property type="entry name" value="DNA_methylase_N4/N6"/>
</dbReference>
<gene>
    <name evidence="5" type="ORF">KHY67_07515</name>
</gene>